<dbReference type="EMBL" id="SRLE01000001">
    <property type="protein sequence ID" value="TGD75992.1"/>
    <property type="molecule type" value="Genomic_DNA"/>
</dbReference>
<dbReference type="RefSeq" id="WP_135440570.1">
    <property type="nucleotide sequence ID" value="NZ_SRLE01000001.1"/>
</dbReference>
<evidence type="ECO:0000313" key="3">
    <source>
        <dbReference type="Proteomes" id="UP000298050"/>
    </source>
</evidence>
<keyword evidence="1" id="KW-0472">Membrane</keyword>
<keyword evidence="1" id="KW-1133">Transmembrane helix</keyword>
<keyword evidence="3" id="KW-1185">Reference proteome</keyword>
<comment type="caution">
    <text evidence="2">The sequence shown here is derived from an EMBL/GenBank/DDBJ whole genome shotgun (WGS) entry which is preliminary data.</text>
</comment>
<evidence type="ECO:0000256" key="1">
    <source>
        <dbReference type="SAM" id="Phobius"/>
    </source>
</evidence>
<dbReference type="AlphaFoldDB" id="A0A4Z0M8F0"/>
<proteinExistence type="predicted"/>
<name>A0A4Z0M8F0_9GAMM</name>
<feature type="transmembrane region" description="Helical" evidence="1">
    <location>
        <begin position="171"/>
        <end position="191"/>
    </location>
</feature>
<dbReference type="OrthoDB" id="1391923at2"/>
<feature type="transmembrane region" description="Helical" evidence="1">
    <location>
        <begin position="95"/>
        <end position="116"/>
    </location>
</feature>
<feature type="transmembrane region" description="Helical" evidence="1">
    <location>
        <begin position="144"/>
        <end position="164"/>
    </location>
</feature>
<keyword evidence="1" id="KW-0812">Transmembrane</keyword>
<dbReference type="Proteomes" id="UP000298050">
    <property type="component" value="Unassembled WGS sequence"/>
</dbReference>
<reference evidence="2 3" key="1">
    <citation type="submission" date="2019-04" db="EMBL/GenBank/DDBJ databases">
        <title>Taxonomy of novel Haliea sp. from mangrove soil of West Coast of India.</title>
        <authorList>
            <person name="Verma A."/>
            <person name="Kumar P."/>
            <person name="Krishnamurthi S."/>
        </authorList>
    </citation>
    <scope>NUCLEOTIDE SEQUENCE [LARGE SCALE GENOMIC DNA]</scope>
    <source>
        <strain evidence="2 3">SAOS-164</strain>
    </source>
</reference>
<organism evidence="2 3">
    <name type="scientific">Mangrovimicrobium sediminis</name>
    <dbReference type="NCBI Taxonomy" id="2562682"/>
    <lineage>
        <taxon>Bacteria</taxon>
        <taxon>Pseudomonadati</taxon>
        <taxon>Pseudomonadota</taxon>
        <taxon>Gammaproteobacteria</taxon>
        <taxon>Cellvibrionales</taxon>
        <taxon>Halieaceae</taxon>
        <taxon>Mangrovimicrobium</taxon>
    </lineage>
</organism>
<gene>
    <name evidence="2" type="ORF">E4634_00090</name>
</gene>
<accession>A0A4Z0M8F0</accession>
<sequence length="842" mass="97406">MNTRTQLFFSQFRAYESIKARLRREKFRLRSKLFTMRYGLAEAKTDYKSFQGLLSLTQTPFFLALIFGTFLQFTDLYLVDLYRKFGIKIPADGDYATFLATIAGIGGVFIGLYYAAISTVSSTIYSSVPSNLKDLLTQERYGNVYMRFLSFLTFLCVVLLLFRLSGQPRAYLAVVFIAVCSGIGIFSFVTLGKRAFDLFDPTQLSPHVIRDLNRWLAHVKVGAFRWNDPLFQGHAQKQASKSIDTLRILATTAKKEAHLSGESYVKLSKQIVFFLYKYEISKRNIPTSSNWYEQTLEFKDWYRTEDSAVSLAHQSGTTLQPETAHNHQWIEEQLIPIVLDCITVNYNENRFKEVLSILGHIESYIQLLAQSNEIDRAFDFAGKLATHITENLQGIPGTTPTHAEQIELLAILDTISRIPITIAIGHREALQKTLLREHQKSISSIEWKSEKDIYSHNFPLYCLDQLEWLRGKLEFEFRSEDRYISPSWYLQEILRLSESRRFTENVKSLVNRGVEFYERNITDLRSKNRHWSLSAFLSREREYWSKLDFQKNDWNDSWKSLIENNRIEGLAWPVIDLEELGQRGKTRETNSLKAMVDESVRLALLPRPKDFPDYPGQFLHIAGECTFLSMIENDHQLFSEIFDHYLAGCLLKFDAMRAEISGTDWRAQQQIKIASAPILDLMDISGYAKLFSDIHDQEIFWDRVVDSWSKYISGNPTTPILEILAAALGITESAFELSHRSILRTQWQQMVQYKLSEIPTHEVDYGGMISATHTSVDHESTLVRVYADGRHYSPYDGIDAFIEFFVRAQGNGSDLDFGRRRSRDLREALEREKGRYQEDNQE</sequence>
<protein>
    <submittedName>
        <fullName evidence="2">Uncharacterized protein</fullName>
    </submittedName>
</protein>
<feature type="transmembrane region" description="Helical" evidence="1">
    <location>
        <begin position="61"/>
        <end position="83"/>
    </location>
</feature>
<evidence type="ECO:0000313" key="2">
    <source>
        <dbReference type="EMBL" id="TGD75992.1"/>
    </source>
</evidence>